<dbReference type="OrthoDB" id="6346517at2759"/>
<comment type="caution">
    <text evidence="2">The sequence shown here is derived from an EMBL/GenBank/DDBJ whole genome shotgun (WGS) entry which is preliminary data.</text>
</comment>
<organism evidence="2 3">
    <name type="scientific">Armadillidium nasatum</name>
    <dbReference type="NCBI Taxonomy" id="96803"/>
    <lineage>
        <taxon>Eukaryota</taxon>
        <taxon>Metazoa</taxon>
        <taxon>Ecdysozoa</taxon>
        <taxon>Arthropoda</taxon>
        <taxon>Crustacea</taxon>
        <taxon>Multicrustacea</taxon>
        <taxon>Malacostraca</taxon>
        <taxon>Eumalacostraca</taxon>
        <taxon>Peracarida</taxon>
        <taxon>Isopoda</taxon>
        <taxon>Oniscidea</taxon>
        <taxon>Crinocheta</taxon>
        <taxon>Armadillidiidae</taxon>
        <taxon>Armadillidium</taxon>
    </lineage>
</organism>
<evidence type="ECO:0000313" key="3">
    <source>
        <dbReference type="Proteomes" id="UP000326759"/>
    </source>
</evidence>
<dbReference type="Gene3D" id="1.20.58.390">
    <property type="entry name" value="Neurotransmitter-gated ion-channel transmembrane domain"/>
    <property type="match status" value="1"/>
</dbReference>
<evidence type="ECO:0000313" key="2">
    <source>
        <dbReference type="EMBL" id="KAB7503874.1"/>
    </source>
</evidence>
<feature type="transmembrane region" description="Helical" evidence="1">
    <location>
        <begin position="82"/>
        <end position="101"/>
    </location>
</feature>
<reference evidence="2 3" key="1">
    <citation type="journal article" date="2019" name="PLoS Biol.">
        <title>Sex chromosomes control vertical transmission of feminizing Wolbachia symbionts in an isopod.</title>
        <authorList>
            <person name="Becking T."/>
            <person name="Chebbi M.A."/>
            <person name="Giraud I."/>
            <person name="Moumen B."/>
            <person name="Laverre T."/>
            <person name="Caubet Y."/>
            <person name="Peccoud J."/>
            <person name="Gilbert C."/>
            <person name="Cordaux R."/>
        </authorList>
    </citation>
    <scope>NUCLEOTIDE SEQUENCE [LARGE SCALE GENOMIC DNA]</scope>
    <source>
        <strain evidence="2">ANa2</strain>
        <tissue evidence="2">Whole body excluding digestive tract and cuticle</tissue>
    </source>
</reference>
<dbReference type="GO" id="GO:0006811">
    <property type="term" value="P:monoatomic ion transport"/>
    <property type="evidence" value="ECO:0007669"/>
    <property type="project" value="InterPro"/>
</dbReference>
<sequence length="117" mass="13491">MFMRNIVPTKNFYSDKEIVFRWHELGLSIDDTAGDQLGNYDVDLKQENSTRFDLNNLLGFYIPSALFTGVAWSSVFWPPEVIPGRTVLIITSLLAVSNLYADSRTEYYRLIMQNMTI</sequence>
<dbReference type="EMBL" id="SEYY01004266">
    <property type="protein sequence ID" value="KAB7503874.1"/>
    <property type="molecule type" value="Genomic_DNA"/>
</dbReference>
<dbReference type="SUPFAM" id="SSF90112">
    <property type="entry name" value="Neurotransmitter-gated ion-channel transmembrane pore"/>
    <property type="match status" value="1"/>
</dbReference>
<name>A0A5N5TB40_9CRUS</name>
<keyword evidence="1" id="KW-0472">Membrane</keyword>
<protein>
    <submittedName>
        <fullName evidence="2">Uncharacterized protein</fullName>
    </submittedName>
</protein>
<dbReference type="InterPro" id="IPR038050">
    <property type="entry name" value="Neuro_actylchol_rec"/>
</dbReference>
<keyword evidence="1" id="KW-0812">Transmembrane</keyword>
<keyword evidence="3" id="KW-1185">Reference proteome</keyword>
<dbReference type="GO" id="GO:0016020">
    <property type="term" value="C:membrane"/>
    <property type="evidence" value="ECO:0007669"/>
    <property type="project" value="InterPro"/>
</dbReference>
<dbReference type="Proteomes" id="UP000326759">
    <property type="component" value="Unassembled WGS sequence"/>
</dbReference>
<feature type="transmembrane region" description="Helical" evidence="1">
    <location>
        <begin position="54"/>
        <end position="76"/>
    </location>
</feature>
<proteinExistence type="predicted"/>
<dbReference type="AlphaFoldDB" id="A0A5N5TB40"/>
<accession>A0A5N5TB40</accession>
<evidence type="ECO:0000256" key="1">
    <source>
        <dbReference type="SAM" id="Phobius"/>
    </source>
</evidence>
<dbReference type="InterPro" id="IPR036719">
    <property type="entry name" value="Neuro-gated_channel_TM_sf"/>
</dbReference>
<gene>
    <name evidence="2" type="ORF">Anas_08511</name>
</gene>
<keyword evidence="1" id="KW-1133">Transmembrane helix</keyword>